<protein>
    <submittedName>
        <fullName evidence="2">Uncharacterized protein</fullName>
    </submittedName>
</protein>
<proteinExistence type="predicted"/>
<sequence length="205" mass="22799">MATAVQRKASDININLMPSKETSGTVGTATHWALTIGRYLIIVTEIIAIAILILAIKLATDKETLREDIKRLRTAVSQQSDFETDFRLVQQQVNEIKSQRGSHFQNNLAVAEFLKLLPKGMTLETLVFEGAEISFSGEFDDPKQLQTMINAFSRSDKLVGLDISELESPSEKSERFSFSASGIVVQSSFEQEEEEANNVVSQARK</sequence>
<dbReference type="Proteomes" id="UP000176645">
    <property type="component" value="Unassembled WGS sequence"/>
</dbReference>
<organism evidence="2 3">
    <name type="scientific">Candidatus Woykebacteria bacterium RBG_19FT_COMBO_43_10</name>
    <dbReference type="NCBI Taxonomy" id="1802598"/>
    <lineage>
        <taxon>Bacteria</taxon>
        <taxon>Candidatus Woykeibacteriota</taxon>
    </lineage>
</organism>
<name>A0A1G1WJ86_9BACT</name>
<keyword evidence="1" id="KW-0812">Transmembrane</keyword>
<keyword evidence="1" id="KW-1133">Transmembrane helix</keyword>
<gene>
    <name evidence="2" type="ORF">A2Z42_01700</name>
</gene>
<evidence type="ECO:0000313" key="3">
    <source>
        <dbReference type="Proteomes" id="UP000176645"/>
    </source>
</evidence>
<evidence type="ECO:0000256" key="1">
    <source>
        <dbReference type="SAM" id="Phobius"/>
    </source>
</evidence>
<keyword evidence="1" id="KW-0472">Membrane</keyword>
<evidence type="ECO:0000313" key="2">
    <source>
        <dbReference type="EMBL" id="OGY27470.1"/>
    </source>
</evidence>
<reference evidence="2 3" key="1">
    <citation type="journal article" date="2016" name="Nat. Commun.">
        <title>Thousands of microbial genomes shed light on interconnected biogeochemical processes in an aquifer system.</title>
        <authorList>
            <person name="Anantharaman K."/>
            <person name="Brown C.T."/>
            <person name="Hug L.A."/>
            <person name="Sharon I."/>
            <person name="Castelle C.J."/>
            <person name="Probst A.J."/>
            <person name="Thomas B.C."/>
            <person name="Singh A."/>
            <person name="Wilkins M.J."/>
            <person name="Karaoz U."/>
            <person name="Brodie E.L."/>
            <person name="Williams K.H."/>
            <person name="Hubbard S.S."/>
            <person name="Banfield J.F."/>
        </authorList>
    </citation>
    <scope>NUCLEOTIDE SEQUENCE [LARGE SCALE GENOMIC DNA]</scope>
</reference>
<dbReference type="EMBL" id="MHCU01000035">
    <property type="protein sequence ID" value="OGY27470.1"/>
    <property type="molecule type" value="Genomic_DNA"/>
</dbReference>
<feature type="transmembrane region" description="Helical" evidence="1">
    <location>
        <begin position="36"/>
        <end position="56"/>
    </location>
</feature>
<comment type="caution">
    <text evidence="2">The sequence shown here is derived from an EMBL/GenBank/DDBJ whole genome shotgun (WGS) entry which is preliminary data.</text>
</comment>
<dbReference type="AlphaFoldDB" id="A0A1G1WJ86"/>
<accession>A0A1G1WJ86</accession>